<dbReference type="Proteomes" id="UP001477443">
    <property type="component" value="Chromosome"/>
</dbReference>
<dbReference type="EC" id="6.1.1.10" evidence="2"/>
<dbReference type="PRINTS" id="PR01041">
    <property type="entry name" value="TRNASYNTHMET"/>
</dbReference>
<keyword evidence="7 10" id="KW-0648">Protein biosynthesis</keyword>
<keyword evidence="8 10" id="KW-0030">Aminoacyl-tRNA synthetase</keyword>
<dbReference type="NCBIfam" id="TIGR00398">
    <property type="entry name" value="metG"/>
    <property type="match status" value="1"/>
</dbReference>
<dbReference type="SUPFAM" id="SSF47323">
    <property type="entry name" value="Anticodon-binding domain of a subclass of class I aminoacyl-tRNA synthetases"/>
    <property type="match status" value="1"/>
</dbReference>
<evidence type="ECO:0000256" key="1">
    <source>
        <dbReference type="ARBA" id="ARBA00003314"/>
    </source>
</evidence>
<evidence type="ECO:0000256" key="2">
    <source>
        <dbReference type="ARBA" id="ARBA00012838"/>
    </source>
</evidence>
<evidence type="ECO:0000256" key="3">
    <source>
        <dbReference type="ARBA" id="ARBA00018753"/>
    </source>
</evidence>
<dbReference type="Gene3D" id="1.10.730.10">
    <property type="entry name" value="Isoleucyl-tRNA Synthetase, Domain 1"/>
    <property type="match status" value="1"/>
</dbReference>
<dbReference type="Gene3D" id="3.40.50.620">
    <property type="entry name" value="HUPs"/>
    <property type="match status" value="1"/>
</dbReference>
<dbReference type="InterPro" id="IPR014758">
    <property type="entry name" value="Met-tRNA_synth"/>
</dbReference>
<dbReference type="RefSeq" id="WP_338822465.1">
    <property type="nucleotide sequence ID" value="NZ_CP148067.1"/>
</dbReference>
<keyword evidence="4 10" id="KW-0436">Ligase</keyword>
<dbReference type="InterPro" id="IPR041872">
    <property type="entry name" value="Anticodon_Met"/>
</dbReference>
<evidence type="ECO:0000256" key="8">
    <source>
        <dbReference type="ARBA" id="ARBA00023146"/>
    </source>
</evidence>
<dbReference type="Pfam" id="PF09334">
    <property type="entry name" value="tRNA-synt_1g"/>
    <property type="match status" value="1"/>
</dbReference>
<evidence type="ECO:0000256" key="10">
    <source>
        <dbReference type="RuleBase" id="RU363039"/>
    </source>
</evidence>
<reference evidence="12" key="1">
    <citation type="submission" date="2024-03" db="EMBL/GenBank/DDBJ databases">
        <title>Complete genome sequence of Mycoplasma felifaucium Z921 isolated from the trachea of a cheetah.</title>
        <authorList>
            <person name="Spergser J."/>
        </authorList>
    </citation>
    <scope>NUCLEOTIDE SEQUENCE [LARGE SCALE GENOMIC DNA]</scope>
    <source>
        <strain evidence="12">Z921</strain>
    </source>
</reference>
<dbReference type="EMBL" id="CP148067">
    <property type="protein sequence ID" value="WXL28911.1"/>
    <property type="molecule type" value="Genomic_DNA"/>
</dbReference>
<comment type="function">
    <text evidence="1">Is required not only for elongation of protein synthesis but also for the initiation of all mRNA translation through initiator tRNA(fMet) aminoacylation.</text>
</comment>
<proteinExistence type="inferred from homology"/>
<dbReference type="CDD" id="cd07957">
    <property type="entry name" value="Anticodon_Ia_Met"/>
    <property type="match status" value="1"/>
</dbReference>
<evidence type="ECO:0000256" key="9">
    <source>
        <dbReference type="ARBA" id="ARBA00030904"/>
    </source>
</evidence>
<name>A0ABZ2RVU1_9BACT</name>
<dbReference type="InterPro" id="IPR033911">
    <property type="entry name" value="MetRS_core"/>
</dbReference>
<evidence type="ECO:0000313" key="13">
    <source>
        <dbReference type="Proteomes" id="UP001477443"/>
    </source>
</evidence>
<dbReference type="Gene3D" id="2.170.220.10">
    <property type="match status" value="1"/>
</dbReference>
<keyword evidence="6 10" id="KW-0067">ATP-binding</keyword>
<evidence type="ECO:0000256" key="6">
    <source>
        <dbReference type="ARBA" id="ARBA00022840"/>
    </source>
</evidence>
<evidence type="ECO:0000256" key="4">
    <source>
        <dbReference type="ARBA" id="ARBA00022598"/>
    </source>
</evidence>
<dbReference type="GO" id="GO:0004825">
    <property type="term" value="F:methionine-tRNA ligase activity"/>
    <property type="evidence" value="ECO:0007669"/>
    <property type="project" value="UniProtKB-EC"/>
</dbReference>
<dbReference type="InterPro" id="IPR009080">
    <property type="entry name" value="tRNAsynth_Ia_anticodon-bd"/>
</dbReference>
<dbReference type="InterPro" id="IPR015413">
    <property type="entry name" value="Methionyl/Leucyl_tRNA_Synth"/>
</dbReference>
<keyword evidence="5 10" id="KW-0547">Nucleotide-binding</keyword>
<dbReference type="InterPro" id="IPR014729">
    <property type="entry name" value="Rossmann-like_a/b/a_fold"/>
</dbReference>
<organism evidence="12 13">
    <name type="scientific">Mycoplasmopsis felifaucium</name>
    <dbReference type="NCBI Taxonomy" id="35768"/>
    <lineage>
        <taxon>Bacteria</taxon>
        <taxon>Bacillati</taxon>
        <taxon>Mycoplasmatota</taxon>
        <taxon>Mycoplasmoidales</taxon>
        <taxon>Metamycoplasmataceae</taxon>
        <taxon>Mycoplasmopsis</taxon>
    </lineage>
</organism>
<comment type="similarity">
    <text evidence="10">Belongs to the class-I aminoacyl-tRNA synthetase family.</text>
</comment>
<dbReference type="SUPFAM" id="SSF52374">
    <property type="entry name" value="Nucleotidylyl transferase"/>
    <property type="match status" value="1"/>
</dbReference>
<dbReference type="InterPro" id="IPR023457">
    <property type="entry name" value="Met-tRNA_synth_2"/>
</dbReference>
<evidence type="ECO:0000259" key="11">
    <source>
        <dbReference type="Pfam" id="PF09334"/>
    </source>
</evidence>
<dbReference type="PANTHER" id="PTHR43326">
    <property type="entry name" value="METHIONYL-TRNA SYNTHETASE"/>
    <property type="match status" value="1"/>
</dbReference>
<dbReference type="CDD" id="cd00814">
    <property type="entry name" value="MetRS_core"/>
    <property type="match status" value="1"/>
</dbReference>
<keyword evidence="13" id="KW-1185">Reference proteome</keyword>
<protein>
    <recommendedName>
        <fullName evidence="3">Methionine--tRNA ligase</fullName>
        <ecNumber evidence="2">6.1.1.10</ecNumber>
    </recommendedName>
    <alternativeName>
        <fullName evidence="9">Methionyl-tRNA synthetase</fullName>
    </alternativeName>
</protein>
<feature type="domain" description="Methionyl/Leucyl tRNA synthetase" evidence="11">
    <location>
        <begin position="9"/>
        <end position="374"/>
    </location>
</feature>
<gene>
    <name evidence="12" type="primary">metG</name>
    <name evidence="12" type="ORF">WG617_02725</name>
</gene>
<evidence type="ECO:0000256" key="7">
    <source>
        <dbReference type="ARBA" id="ARBA00022917"/>
    </source>
</evidence>
<dbReference type="PANTHER" id="PTHR43326:SF1">
    <property type="entry name" value="METHIONINE--TRNA LIGASE, MITOCHONDRIAL"/>
    <property type="match status" value="1"/>
</dbReference>
<sequence length="517" mass="60877">MTKKTKTFYITTPIYYASGPLHIGHLYCTTVAWTIRNYKKIMGYDTKFLTGSDEHGQKIEQKASKANIDPLTFVNELVETYKQMWEKWNIDYDFFSRTTDEKHIKMVQKVFSWFLEHGFIYKDKYEGLYSVEDEEFLTKNQAIKKEDGEYYHPSSGHKLVIMSEESYFFRISEMQNWWMKRVHNNPEWLMPSKMTKEMIQNFVSDGLEDLSVTRTNISWGIPTNEDPKHVLYVWLDALFNYVSALDYDIDNPGENYLKYWQNGDEIVHIIGKEIARFHFIYWTMFAEALGIKQPTHIFAHGLLRDKDGRKMSKSLNNVISPEYLLEKYHNEMIKYYFMAHTSLGEDSNFSEEKLIDVINADLINNYGNLVSRTLKMINNSFPNGLIYNVRSEKIHNDIDNEIIEFSNKFTALMDDFKIDQALNYAISFSSTLNKYIDETTPWKLADNLEDLSAILSRLLNGIYAISWALQIVMPEKISSVAKVLNIESFEIEKITDFNKFDNHIVNDKFILYNRIKK</sequence>
<evidence type="ECO:0000256" key="5">
    <source>
        <dbReference type="ARBA" id="ARBA00022741"/>
    </source>
</evidence>
<accession>A0ABZ2RVU1</accession>
<evidence type="ECO:0000313" key="12">
    <source>
        <dbReference type="EMBL" id="WXL28911.1"/>
    </source>
</evidence>